<dbReference type="GO" id="GO:0000981">
    <property type="term" value="F:DNA-binding transcription factor activity, RNA polymerase II-specific"/>
    <property type="evidence" value="ECO:0007669"/>
    <property type="project" value="InterPro"/>
</dbReference>
<dbReference type="Proteomes" id="UP001281003">
    <property type="component" value="Unassembled WGS sequence"/>
</dbReference>
<dbReference type="EMBL" id="JAUTDP010000004">
    <property type="protein sequence ID" value="KAK3400074.1"/>
    <property type="molecule type" value="Genomic_DNA"/>
</dbReference>
<reference evidence="9" key="1">
    <citation type="journal article" date="2023" name="Mol. Phylogenet. Evol.">
        <title>Genome-scale phylogeny and comparative genomics of the fungal order Sordariales.</title>
        <authorList>
            <person name="Hensen N."/>
            <person name="Bonometti L."/>
            <person name="Westerberg I."/>
            <person name="Brannstrom I.O."/>
            <person name="Guillou S."/>
            <person name="Cros-Aarteil S."/>
            <person name="Calhoun S."/>
            <person name="Haridas S."/>
            <person name="Kuo A."/>
            <person name="Mondo S."/>
            <person name="Pangilinan J."/>
            <person name="Riley R."/>
            <person name="LaButti K."/>
            <person name="Andreopoulos B."/>
            <person name="Lipzen A."/>
            <person name="Chen C."/>
            <person name="Yan M."/>
            <person name="Daum C."/>
            <person name="Ng V."/>
            <person name="Clum A."/>
            <person name="Steindorff A."/>
            <person name="Ohm R.A."/>
            <person name="Martin F."/>
            <person name="Silar P."/>
            <person name="Natvig D.O."/>
            <person name="Lalanne C."/>
            <person name="Gautier V."/>
            <person name="Ament-Velasquez S.L."/>
            <person name="Kruys A."/>
            <person name="Hutchinson M.I."/>
            <person name="Powell A.J."/>
            <person name="Barry K."/>
            <person name="Miller A.N."/>
            <person name="Grigoriev I.V."/>
            <person name="Debuchy R."/>
            <person name="Gladieux P."/>
            <person name="Hiltunen Thoren M."/>
            <person name="Johannesson H."/>
        </authorList>
    </citation>
    <scope>NUCLEOTIDE SEQUENCE</scope>
    <source>
        <strain evidence="9">FGSC 1904</strain>
    </source>
</reference>
<evidence type="ECO:0000256" key="2">
    <source>
        <dbReference type="ARBA" id="ARBA00022833"/>
    </source>
</evidence>
<evidence type="ECO:0000256" key="3">
    <source>
        <dbReference type="ARBA" id="ARBA00023015"/>
    </source>
</evidence>
<evidence type="ECO:0000256" key="4">
    <source>
        <dbReference type="ARBA" id="ARBA00023125"/>
    </source>
</evidence>
<dbReference type="PROSITE" id="PS00463">
    <property type="entry name" value="ZN2_CY6_FUNGAL_1"/>
    <property type="match status" value="1"/>
</dbReference>
<dbReference type="PANTHER" id="PTHR36206">
    <property type="entry name" value="ASPERCRYPTIN BIOSYNTHESIS CLUSTER-SPECIFIC TRANSCRIPTION REGULATOR ATNN-RELATED"/>
    <property type="match status" value="1"/>
</dbReference>
<name>A0AAE0UE38_SORBR</name>
<comment type="caution">
    <text evidence="9">The sequence shown here is derived from an EMBL/GenBank/DDBJ whole genome shotgun (WGS) entry which is preliminary data.</text>
</comment>
<dbReference type="SUPFAM" id="SSF57701">
    <property type="entry name" value="Zn2/Cys6 DNA-binding domain"/>
    <property type="match status" value="1"/>
</dbReference>
<evidence type="ECO:0000256" key="7">
    <source>
        <dbReference type="SAM" id="MobiDB-lite"/>
    </source>
</evidence>
<gene>
    <name evidence="9" type="ORF">B0T20DRAFT_176017</name>
</gene>
<accession>A0AAE0UE38</accession>
<dbReference type="InterPro" id="IPR001138">
    <property type="entry name" value="Zn2Cys6_DnaBD"/>
</dbReference>
<protein>
    <recommendedName>
        <fullName evidence="8">Zn(2)-C6 fungal-type domain-containing protein</fullName>
    </recommendedName>
</protein>
<evidence type="ECO:0000256" key="6">
    <source>
        <dbReference type="ARBA" id="ARBA00023242"/>
    </source>
</evidence>
<dbReference type="InterPro" id="IPR036864">
    <property type="entry name" value="Zn2-C6_fun-type_DNA-bd_sf"/>
</dbReference>
<dbReference type="PANTHER" id="PTHR36206:SF16">
    <property type="entry name" value="TRANSCRIPTION FACTOR DOMAIN-CONTAINING PROTEIN-RELATED"/>
    <property type="match status" value="1"/>
</dbReference>
<dbReference type="GO" id="GO:0008270">
    <property type="term" value="F:zinc ion binding"/>
    <property type="evidence" value="ECO:0007669"/>
    <property type="project" value="InterPro"/>
</dbReference>
<dbReference type="GO" id="GO:0003677">
    <property type="term" value="F:DNA binding"/>
    <property type="evidence" value="ECO:0007669"/>
    <property type="project" value="UniProtKB-KW"/>
</dbReference>
<feature type="compositionally biased region" description="Low complexity" evidence="7">
    <location>
        <begin position="413"/>
        <end position="433"/>
    </location>
</feature>
<evidence type="ECO:0000259" key="8">
    <source>
        <dbReference type="PROSITE" id="PS50048"/>
    </source>
</evidence>
<evidence type="ECO:0000313" key="9">
    <source>
        <dbReference type="EMBL" id="KAK3400074.1"/>
    </source>
</evidence>
<dbReference type="CDD" id="cd00067">
    <property type="entry name" value="GAL4"/>
    <property type="match status" value="1"/>
</dbReference>
<keyword evidence="3" id="KW-0805">Transcription regulation</keyword>
<feature type="region of interest" description="Disordered" evidence="7">
    <location>
        <begin position="565"/>
        <end position="592"/>
    </location>
</feature>
<keyword evidence="1" id="KW-0479">Metal-binding</keyword>
<dbReference type="InterPro" id="IPR052360">
    <property type="entry name" value="Transcr_Regulatory_Proteins"/>
</dbReference>
<dbReference type="PROSITE" id="PS50048">
    <property type="entry name" value="ZN2_CY6_FUNGAL_2"/>
    <property type="match status" value="1"/>
</dbReference>
<dbReference type="Gene3D" id="4.10.240.10">
    <property type="entry name" value="Zn(2)-C6 fungal-type DNA-binding domain"/>
    <property type="match status" value="1"/>
</dbReference>
<proteinExistence type="predicted"/>
<dbReference type="Pfam" id="PF00172">
    <property type="entry name" value="Zn_clus"/>
    <property type="match status" value="1"/>
</dbReference>
<dbReference type="AlphaFoldDB" id="A0AAE0UE38"/>
<keyword evidence="2" id="KW-0862">Zinc</keyword>
<organism evidence="9 10">
    <name type="scientific">Sordaria brevicollis</name>
    <dbReference type="NCBI Taxonomy" id="83679"/>
    <lineage>
        <taxon>Eukaryota</taxon>
        <taxon>Fungi</taxon>
        <taxon>Dikarya</taxon>
        <taxon>Ascomycota</taxon>
        <taxon>Pezizomycotina</taxon>
        <taxon>Sordariomycetes</taxon>
        <taxon>Sordariomycetidae</taxon>
        <taxon>Sordariales</taxon>
        <taxon>Sordariaceae</taxon>
        <taxon>Sordaria</taxon>
    </lineage>
</organism>
<evidence type="ECO:0000313" key="10">
    <source>
        <dbReference type="Proteomes" id="UP001281003"/>
    </source>
</evidence>
<dbReference type="SMART" id="SM00066">
    <property type="entry name" value="GAL4"/>
    <property type="match status" value="1"/>
</dbReference>
<keyword evidence="5" id="KW-0804">Transcription</keyword>
<reference evidence="9" key="2">
    <citation type="submission" date="2023-07" db="EMBL/GenBank/DDBJ databases">
        <authorList>
            <consortium name="Lawrence Berkeley National Laboratory"/>
            <person name="Haridas S."/>
            <person name="Hensen N."/>
            <person name="Bonometti L."/>
            <person name="Westerberg I."/>
            <person name="Brannstrom I.O."/>
            <person name="Guillou S."/>
            <person name="Cros-Aarteil S."/>
            <person name="Calhoun S."/>
            <person name="Kuo A."/>
            <person name="Mondo S."/>
            <person name="Pangilinan J."/>
            <person name="Riley R."/>
            <person name="LaButti K."/>
            <person name="Andreopoulos B."/>
            <person name="Lipzen A."/>
            <person name="Chen C."/>
            <person name="Yanf M."/>
            <person name="Daum C."/>
            <person name="Ng V."/>
            <person name="Clum A."/>
            <person name="Steindorff A."/>
            <person name="Ohm R."/>
            <person name="Martin F."/>
            <person name="Silar P."/>
            <person name="Natvig D."/>
            <person name="Lalanne C."/>
            <person name="Gautier V."/>
            <person name="Ament-velasquez S.L."/>
            <person name="Kruys A."/>
            <person name="Hutchinson M.I."/>
            <person name="Powell A.J."/>
            <person name="Barry K."/>
            <person name="Miller A.N."/>
            <person name="Grigoriev I.V."/>
            <person name="Debuchy R."/>
            <person name="Gladieux P."/>
            <person name="Thoren M.H."/>
            <person name="Johannesson H."/>
        </authorList>
    </citation>
    <scope>NUCLEOTIDE SEQUENCE</scope>
    <source>
        <strain evidence="9">FGSC 1904</strain>
    </source>
</reference>
<keyword evidence="4" id="KW-0238">DNA-binding</keyword>
<keyword evidence="10" id="KW-1185">Reference proteome</keyword>
<keyword evidence="6" id="KW-0539">Nucleus</keyword>
<evidence type="ECO:0000256" key="1">
    <source>
        <dbReference type="ARBA" id="ARBA00022723"/>
    </source>
</evidence>
<sequence length="773" mass="85355">MVRAGRQKVRTGCYTCKIRKVKCDETKPACLRCTKTGRRCDGYPAPPLHSQSWQELLAKRPIIPAVTHRHNSQEGRALQFYRCVLAPTFSGSLDDDFWTLLVSQASYQNPVVRHAVVAISSICELIGDPSVKGQALVKFPKGRYAIGHYNRALQDISKTDDEAMVIFVCILFVCIEILQGNREAAISHCHHGVQILNQLNGGKRRLNSSSAILSRDQLLNPFARLSIFPFFYGSTVDVFPSLLRHVSEAPEGGTPGAVPASDSALTVLDELRSGLDLLVARAMRFLRSADPYRIGPSRHDPVPSQILTEQADLTKSIDDWLVRFTIFSAVHSPTEDAAGLFYQMRMKSYITKIWIATALDRTEMVYDRFVPLFREIVDMAGRYLAAEKSRPRARATGPSTPPPPRAASEDMDPGSPASTYSSTTSTKNPTTNNAYNTNKPRFVYEMAYLPMLYFVVMRCRHLETRVSALEHMTTLSALHQGLWDSTLTFCIGWRLIEIEHGADRETLLLSMAQAKGALGHRTPSSRLGGLQVAPDYNSLVGRMTTPMPPDRMRLRECVITGEHKEEMPAAGGQQEQGQRRGGSPTPRKGSGLRTGYRRVIFHVWRPENEGGVGTFEEWVPIAEPPPMRDMCYDYEFSQQHAAAAAAAAMTTTTTVGGNEFVQPMKMEPASTSTSFGSGFVVEELKPTATTSFRSSGFVEELKPISSFPLGSQHPNPGYVEELKPISNFGSGSARGGGFVDVGYGGGELHVQQQDLPTRTMPPVYDGLRLESVV</sequence>
<feature type="region of interest" description="Disordered" evidence="7">
    <location>
        <begin position="388"/>
        <end position="435"/>
    </location>
</feature>
<feature type="domain" description="Zn(2)-C6 fungal-type" evidence="8">
    <location>
        <begin position="12"/>
        <end position="40"/>
    </location>
</feature>
<evidence type="ECO:0000256" key="5">
    <source>
        <dbReference type="ARBA" id="ARBA00023163"/>
    </source>
</evidence>